<feature type="transmembrane region" description="Helical" evidence="8">
    <location>
        <begin position="50"/>
        <end position="76"/>
    </location>
</feature>
<name>A0ABW5U721_9RHOB</name>
<dbReference type="RefSeq" id="WP_386376147.1">
    <property type="nucleotide sequence ID" value="NZ_JBHUMP010000049.1"/>
</dbReference>
<evidence type="ECO:0000256" key="1">
    <source>
        <dbReference type="ARBA" id="ARBA00004429"/>
    </source>
</evidence>
<feature type="transmembrane region" description="Helical" evidence="8">
    <location>
        <begin position="88"/>
        <end position="114"/>
    </location>
</feature>
<dbReference type="Proteomes" id="UP001597474">
    <property type="component" value="Unassembled WGS sequence"/>
</dbReference>
<comment type="caution">
    <text evidence="10">The sequence shown here is derived from an EMBL/GenBank/DDBJ whole genome shotgun (WGS) entry which is preliminary data.</text>
</comment>
<keyword evidence="11" id="KW-1185">Reference proteome</keyword>
<keyword evidence="7" id="KW-0813">Transport</keyword>
<reference evidence="11" key="1">
    <citation type="journal article" date="2019" name="Int. J. Syst. Evol. Microbiol.">
        <title>The Global Catalogue of Microorganisms (GCM) 10K type strain sequencing project: providing services to taxonomists for standard genome sequencing and annotation.</title>
        <authorList>
            <consortium name="The Broad Institute Genomics Platform"/>
            <consortium name="The Broad Institute Genome Sequencing Center for Infectious Disease"/>
            <person name="Wu L."/>
            <person name="Ma J."/>
        </authorList>
    </citation>
    <scope>NUCLEOTIDE SEQUENCE [LARGE SCALE GENOMIC DNA]</scope>
    <source>
        <strain evidence="11">TISTR 2562</strain>
    </source>
</reference>
<sequence length="124" mass="14072">MRGLDVSPLMMVLILQALTLLLGMFLDPIGIILLMLPIFFPIVVELGFDPIWFCILFQLNLCIGYISPPFGYNLFYLKILSPETPISAIYRAITPFFLLMLATGALIFLFPQIITNFTDLPERL</sequence>
<evidence type="ECO:0000313" key="10">
    <source>
        <dbReference type="EMBL" id="MFD2741721.1"/>
    </source>
</evidence>
<dbReference type="InterPro" id="IPR010656">
    <property type="entry name" value="DctM"/>
</dbReference>
<gene>
    <name evidence="10" type="ORF">ACFSUD_19390</name>
</gene>
<dbReference type="InterPro" id="IPR004681">
    <property type="entry name" value="TRAP_DctM"/>
</dbReference>
<evidence type="ECO:0000256" key="4">
    <source>
        <dbReference type="ARBA" id="ARBA00022692"/>
    </source>
</evidence>
<evidence type="ECO:0000313" key="11">
    <source>
        <dbReference type="Proteomes" id="UP001597474"/>
    </source>
</evidence>
<keyword evidence="4 8" id="KW-0812">Transmembrane</keyword>
<keyword evidence="2" id="KW-1003">Cell membrane</keyword>
<accession>A0ABW5U721</accession>
<organism evidence="10 11">
    <name type="scientific">Sulfitobacter aestuarii</name>
    <dbReference type="NCBI Taxonomy" id="2161676"/>
    <lineage>
        <taxon>Bacteria</taxon>
        <taxon>Pseudomonadati</taxon>
        <taxon>Pseudomonadota</taxon>
        <taxon>Alphaproteobacteria</taxon>
        <taxon>Rhodobacterales</taxon>
        <taxon>Roseobacteraceae</taxon>
        <taxon>Sulfitobacter</taxon>
    </lineage>
</organism>
<protein>
    <submittedName>
        <fullName evidence="10">TRAP transporter large permease subunit</fullName>
    </submittedName>
</protein>
<dbReference type="EMBL" id="JBHUMP010000049">
    <property type="protein sequence ID" value="MFD2741721.1"/>
    <property type="molecule type" value="Genomic_DNA"/>
</dbReference>
<feature type="transmembrane region" description="Helical" evidence="8">
    <location>
        <begin position="12"/>
        <end position="44"/>
    </location>
</feature>
<keyword evidence="6 8" id="KW-0472">Membrane</keyword>
<evidence type="ECO:0000256" key="7">
    <source>
        <dbReference type="RuleBase" id="RU369079"/>
    </source>
</evidence>
<evidence type="ECO:0000256" key="6">
    <source>
        <dbReference type="ARBA" id="ARBA00023136"/>
    </source>
</evidence>
<evidence type="ECO:0000256" key="5">
    <source>
        <dbReference type="ARBA" id="ARBA00022989"/>
    </source>
</evidence>
<evidence type="ECO:0000256" key="3">
    <source>
        <dbReference type="ARBA" id="ARBA00022519"/>
    </source>
</evidence>
<comment type="function">
    <text evidence="7">Part of the tripartite ATP-independent periplasmic (TRAP) transport system.</text>
</comment>
<proteinExistence type="predicted"/>
<comment type="subcellular location">
    <subcellularLocation>
        <location evidence="1 7">Cell inner membrane</location>
        <topology evidence="1 7">Multi-pass membrane protein</topology>
    </subcellularLocation>
</comment>
<evidence type="ECO:0000259" key="9">
    <source>
        <dbReference type="Pfam" id="PF06808"/>
    </source>
</evidence>
<dbReference type="PANTHER" id="PTHR33362:SF5">
    <property type="entry name" value="C4-DICARBOXYLATE TRAP TRANSPORTER LARGE PERMEASE PROTEIN DCTM"/>
    <property type="match status" value="1"/>
</dbReference>
<keyword evidence="5 8" id="KW-1133">Transmembrane helix</keyword>
<keyword evidence="3 7" id="KW-0997">Cell inner membrane</keyword>
<evidence type="ECO:0000256" key="8">
    <source>
        <dbReference type="SAM" id="Phobius"/>
    </source>
</evidence>
<evidence type="ECO:0000256" key="2">
    <source>
        <dbReference type="ARBA" id="ARBA00022475"/>
    </source>
</evidence>
<dbReference type="PANTHER" id="PTHR33362">
    <property type="entry name" value="SIALIC ACID TRAP TRANSPORTER PERMEASE PROTEIN SIAT-RELATED"/>
    <property type="match status" value="1"/>
</dbReference>
<dbReference type="Pfam" id="PF06808">
    <property type="entry name" value="DctM"/>
    <property type="match status" value="1"/>
</dbReference>
<feature type="domain" description="TRAP C4-dicarboxylate transport system permease DctM subunit" evidence="9">
    <location>
        <begin position="3"/>
        <end position="113"/>
    </location>
</feature>